<proteinExistence type="predicted"/>
<reference evidence="2 3" key="1">
    <citation type="submission" date="2018-10" db="EMBL/GenBank/DDBJ databases">
        <title>Complete genome sequence of Malassezia restricta CBS 7877.</title>
        <authorList>
            <person name="Morand S.C."/>
            <person name="Bertignac M."/>
            <person name="Iltis A."/>
            <person name="Kolder I."/>
            <person name="Pirovano W."/>
            <person name="Jourdain R."/>
            <person name="Clavaud C."/>
        </authorList>
    </citation>
    <scope>NUCLEOTIDE SEQUENCE [LARGE SCALE GENOMIC DNA]</scope>
    <source>
        <strain evidence="2 3">CBS 7877</strain>
    </source>
</reference>
<dbReference type="AlphaFoldDB" id="A0A3G2S8P7"/>
<evidence type="ECO:0000313" key="2">
    <source>
        <dbReference type="EMBL" id="AYO43702.1"/>
    </source>
</evidence>
<dbReference type="STRING" id="425264.A0A3G2S8P7"/>
<dbReference type="VEuPathDB" id="FungiDB:DNF11_2752"/>
<organism evidence="2 3">
    <name type="scientific">Malassezia restricta (strain ATCC 96810 / NBRC 103918 / CBS 7877)</name>
    <name type="common">Seborrheic dermatitis infection agent</name>
    <dbReference type="NCBI Taxonomy" id="425264"/>
    <lineage>
        <taxon>Eukaryota</taxon>
        <taxon>Fungi</taxon>
        <taxon>Dikarya</taxon>
        <taxon>Basidiomycota</taxon>
        <taxon>Ustilaginomycotina</taxon>
        <taxon>Malasseziomycetes</taxon>
        <taxon>Malasseziales</taxon>
        <taxon>Malasseziaceae</taxon>
        <taxon>Malassezia</taxon>
    </lineage>
</organism>
<dbReference type="Gene3D" id="2.60.40.1820">
    <property type="match status" value="1"/>
</dbReference>
<evidence type="ECO:0008006" key="4">
    <source>
        <dbReference type="Google" id="ProtNLM"/>
    </source>
</evidence>
<keyword evidence="3" id="KW-1185">Reference proteome</keyword>
<evidence type="ECO:0000256" key="1">
    <source>
        <dbReference type="SAM" id="Phobius"/>
    </source>
</evidence>
<name>A0A3G2S8P7_MALR7</name>
<feature type="transmembrane region" description="Helical" evidence="1">
    <location>
        <begin position="103"/>
        <end position="126"/>
    </location>
</feature>
<keyword evidence="1" id="KW-0472">Membrane</keyword>
<dbReference type="Proteomes" id="UP000269793">
    <property type="component" value="Chromosome V"/>
</dbReference>
<accession>A0A3G2S8P7</accession>
<keyword evidence="1" id="KW-1133">Transmembrane helix</keyword>
<gene>
    <name evidence="2" type="ORF">DNF11_2752</name>
</gene>
<keyword evidence="1" id="KW-0812">Transmembrane</keyword>
<sequence>MASGSYLDVPLNQHRPVQLFDPPMHDQAYSDSQAYDQRLSTSDAVHDKFVDEPTMEESALFSDAPAMNRGSGMYQGVPRKGIWRVDELREFQNQSLPMRILRVCLFILVIGIILALCIIMLIFVFLRPPNIGVKEVSAPVQSDVRIQGTSVQVPANISFVISNPNYVPATIKNITAHAYDKANQDTSMGVCHLSNQKIESRQNTTVTLPCKLEYSLEKDPNLTIIKDIARSCFQSKDKHLQILLKVHLKVKLYSFTVPIDVNPSISFECPVTKKQIQQIVGHKVDLDDILHNVRRRSLQEAWSALRERYLLRSSSSPGDEL</sequence>
<dbReference type="OrthoDB" id="20273at2759"/>
<protein>
    <recommendedName>
        <fullName evidence="4">Late embryogenesis abundant protein LEA-2 subgroup domain-containing protein</fullName>
    </recommendedName>
</protein>
<evidence type="ECO:0000313" key="3">
    <source>
        <dbReference type="Proteomes" id="UP000269793"/>
    </source>
</evidence>
<dbReference type="EMBL" id="CP033152">
    <property type="protein sequence ID" value="AYO43702.1"/>
    <property type="molecule type" value="Genomic_DNA"/>
</dbReference>